<organism evidence="2 3">
    <name type="scientific">Alkalibaculum bacchi</name>
    <dbReference type="NCBI Taxonomy" id="645887"/>
    <lineage>
        <taxon>Bacteria</taxon>
        <taxon>Bacillati</taxon>
        <taxon>Bacillota</taxon>
        <taxon>Clostridia</taxon>
        <taxon>Eubacteriales</taxon>
        <taxon>Eubacteriaceae</taxon>
        <taxon>Alkalibaculum</taxon>
    </lineage>
</organism>
<evidence type="ECO:0000256" key="1">
    <source>
        <dbReference type="SAM" id="MobiDB-lite"/>
    </source>
</evidence>
<name>A0A366HXT0_9FIRM</name>
<sequence>MKKAESGKWKVEKNKLADRRDEEKQDPSLRSRMTVVVIRGLF</sequence>
<proteinExistence type="predicted"/>
<dbReference type="EMBL" id="QNRX01000022">
    <property type="protein sequence ID" value="RBP58576.1"/>
    <property type="molecule type" value="Genomic_DNA"/>
</dbReference>
<keyword evidence="3" id="KW-1185">Reference proteome</keyword>
<accession>A0A366HXT0</accession>
<protein>
    <submittedName>
        <fullName evidence="2">Uncharacterized protein</fullName>
    </submittedName>
</protein>
<evidence type="ECO:0000313" key="2">
    <source>
        <dbReference type="EMBL" id="RBP58576.1"/>
    </source>
</evidence>
<dbReference type="AlphaFoldDB" id="A0A366HXT0"/>
<dbReference type="Proteomes" id="UP000253490">
    <property type="component" value="Unassembled WGS sequence"/>
</dbReference>
<feature type="region of interest" description="Disordered" evidence="1">
    <location>
        <begin position="1"/>
        <end position="29"/>
    </location>
</feature>
<comment type="caution">
    <text evidence="2">The sequence shown here is derived from an EMBL/GenBank/DDBJ whole genome shotgun (WGS) entry which is preliminary data.</text>
</comment>
<evidence type="ECO:0000313" key="3">
    <source>
        <dbReference type="Proteomes" id="UP000253490"/>
    </source>
</evidence>
<gene>
    <name evidence="2" type="ORF">DES36_1221</name>
</gene>
<reference evidence="2 3" key="1">
    <citation type="submission" date="2018-06" db="EMBL/GenBank/DDBJ databases">
        <title>Genomic Encyclopedia of Type Strains, Phase IV (KMG-IV): sequencing the most valuable type-strain genomes for metagenomic binning, comparative biology and taxonomic classification.</title>
        <authorList>
            <person name="Goeker M."/>
        </authorList>
    </citation>
    <scope>NUCLEOTIDE SEQUENCE [LARGE SCALE GENOMIC DNA]</scope>
    <source>
        <strain evidence="2 3">DSM 22112</strain>
    </source>
</reference>